<proteinExistence type="predicted"/>
<evidence type="ECO:0000313" key="4">
    <source>
        <dbReference type="EMBL" id="CAL70111.1"/>
    </source>
</evidence>
<feature type="region of interest" description="Disordered" evidence="1">
    <location>
        <begin position="263"/>
        <end position="282"/>
    </location>
</feature>
<dbReference type="Proteomes" id="UP000001472">
    <property type="component" value="Chromosome"/>
</dbReference>
<dbReference type="AlphaFoldDB" id="A0A0H3M7A1"/>
<protein>
    <submittedName>
        <fullName evidence="4">Probable conserved membrane protein</fullName>
    </submittedName>
</protein>
<evidence type="ECO:0000259" key="3">
    <source>
        <dbReference type="Pfam" id="PF13490"/>
    </source>
</evidence>
<feature type="transmembrane region" description="Helical" evidence="2">
    <location>
        <begin position="223"/>
        <end position="240"/>
    </location>
</feature>
<dbReference type="HOGENOM" id="CLU_081592_1_0_11"/>
<name>A0A0H3M7A1_MYCBP</name>
<evidence type="ECO:0000256" key="1">
    <source>
        <dbReference type="SAM" id="MobiDB-lite"/>
    </source>
</evidence>
<sequence length="282" mass="29684">MLAQATTAGSFNHHASTVLQGRRGVPAAMWSEPAGAIRRHCATIDGMDCEVAREALSARLDGERAPVPSARVDEHLGECSACRAWFTQVASQAGDLRRLAESRPVVPPVGRLGIRRAPRRQHSPMTWRRWALLCVGIAQIALGTVQGFGLDVGLTHQHPTGAGTHLLNESTSWSIALGVIMVGAALWPSAAAGLAGVLTAFVAILTGYVIVDALSGAVSTTRILTHLPVVIGAVLAIMVWRSASGPRPRPDAVAAEPDIVLPDNASRGRRRGHLWPTDGSAA</sequence>
<dbReference type="EMBL" id="AM408590">
    <property type="protein sequence ID" value="CAL70111.1"/>
    <property type="molecule type" value="Genomic_DNA"/>
</dbReference>
<reference evidence="4 5" key="1">
    <citation type="journal article" date="2007" name="Proc. Natl. Acad. Sci. U.S.A.">
        <title>Genome plasticity of BCG and impact on vaccine efficacy.</title>
        <authorList>
            <person name="Brosch R."/>
            <person name="Gordon S.V."/>
            <person name="Garnier T."/>
            <person name="Eiglmeier K."/>
            <person name="Frigui W."/>
            <person name="Valenti P."/>
            <person name="Dos Santos S."/>
            <person name="Duthoy S."/>
            <person name="Lacroix C."/>
            <person name="Garcia-Pelayo C."/>
            <person name="Inwald J.K."/>
            <person name="Golby P."/>
            <person name="Garcia J.N."/>
            <person name="Hewinson R.G."/>
            <person name="Behr M.A."/>
            <person name="Quail M.A."/>
            <person name="Churcher C."/>
            <person name="Barrell B.G."/>
            <person name="Parkhill J."/>
            <person name="Cole S.T."/>
        </authorList>
    </citation>
    <scope>NUCLEOTIDE SEQUENCE [LARGE SCALE GENOMIC DNA]</scope>
    <source>
        <strain evidence="5">BCG / Pasteur 1173P2</strain>
    </source>
</reference>
<dbReference type="KEGG" id="mbb:BCG_0126c"/>
<keyword evidence="2" id="KW-0472">Membrane</keyword>
<evidence type="ECO:0000256" key="2">
    <source>
        <dbReference type="SAM" id="Phobius"/>
    </source>
</evidence>
<feature type="transmembrane region" description="Helical" evidence="2">
    <location>
        <begin position="130"/>
        <end position="150"/>
    </location>
</feature>
<gene>
    <name evidence="4" type="ordered locus">BCG_0126c</name>
</gene>
<dbReference type="InterPro" id="IPR027383">
    <property type="entry name" value="Znf_put"/>
</dbReference>
<evidence type="ECO:0000313" key="5">
    <source>
        <dbReference type="Proteomes" id="UP000001472"/>
    </source>
</evidence>
<accession>A0A0H3M7A1</accession>
<feature type="domain" description="Putative zinc-finger" evidence="3">
    <location>
        <begin position="49"/>
        <end position="83"/>
    </location>
</feature>
<keyword evidence="2" id="KW-1133">Transmembrane helix</keyword>
<dbReference type="Pfam" id="PF13490">
    <property type="entry name" value="zf-HC2"/>
    <property type="match status" value="1"/>
</dbReference>
<feature type="transmembrane region" description="Helical" evidence="2">
    <location>
        <begin position="194"/>
        <end position="211"/>
    </location>
</feature>
<organism evidence="4 5">
    <name type="scientific">Mycobacterium bovis (strain BCG / Pasteur 1173P2)</name>
    <dbReference type="NCBI Taxonomy" id="410289"/>
    <lineage>
        <taxon>Bacteria</taxon>
        <taxon>Bacillati</taxon>
        <taxon>Actinomycetota</taxon>
        <taxon>Actinomycetes</taxon>
        <taxon>Mycobacteriales</taxon>
        <taxon>Mycobacteriaceae</taxon>
        <taxon>Mycobacterium</taxon>
        <taxon>Mycobacterium tuberculosis complex</taxon>
    </lineage>
</organism>
<keyword evidence="2" id="KW-0812">Transmembrane</keyword>